<evidence type="ECO:0000313" key="6">
    <source>
        <dbReference type="Proteomes" id="UP001597277"/>
    </source>
</evidence>
<dbReference type="PRINTS" id="PR00032">
    <property type="entry name" value="HTHARAC"/>
</dbReference>
<reference evidence="6" key="1">
    <citation type="journal article" date="2019" name="Int. J. Syst. Evol. Microbiol.">
        <title>The Global Catalogue of Microorganisms (GCM) 10K type strain sequencing project: providing services to taxonomists for standard genome sequencing and annotation.</title>
        <authorList>
            <consortium name="The Broad Institute Genomics Platform"/>
            <consortium name="The Broad Institute Genome Sequencing Center for Infectious Disease"/>
            <person name="Wu L."/>
            <person name="Ma J."/>
        </authorList>
    </citation>
    <scope>NUCLEOTIDE SEQUENCE [LARGE SCALE GENOMIC DNA]</scope>
    <source>
        <strain evidence="6">JCM 17130</strain>
    </source>
</reference>
<dbReference type="PROSITE" id="PS01124">
    <property type="entry name" value="HTH_ARAC_FAMILY_2"/>
    <property type="match status" value="1"/>
</dbReference>
<gene>
    <name evidence="5" type="ORF">ACFSE6_01570</name>
</gene>
<protein>
    <submittedName>
        <fullName evidence="5">Helix-turn-helix domain-containing protein</fullName>
    </submittedName>
</protein>
<comment type="caution">
    <text evidence="5">The sequence shown here is derived from an EMBL/GenBank/DDBJ whole genome shotgun (WGS) entry which is preliminary data.</text>
</comment>
<proteinExistence type="predicted"/>
<dbReference type="PROSITE" id="PS00041">
    <property type="entry name" value="HTH_ARAC_FAMILY_1"/>
    <property type="match status" value="1"/>
</dbReference>
<keyword evidence="1" id="KW-0805">Transcription regulation</keyword>
<evidence type="ECO:0000256" key="2">
    <source>
        <dbReference type="ARBA" id="ARBA00023125"/>
    </source>
</evidence>
<dbReference type="PANTHER" id="PTHR46796">
    <property type="entry name" value="HTH-TYPE TRANSCRIPTIONAL ACTIVATOR RHAS-RELATED"/>
    <property type="match status" value="1"/>
</dbReference>
<dbReference type="InterPro" id="IPR020449">
    <property type="entry name" value="Tscrpt_reg_AraC-type_HTH"/>
</dbReference>
<dbReference type="PANTHER" id="PTHR46796:SF14">
    <property type="entry name" value="TRANSCRIPTIONAL REGULATORY PROTEIN"/>
    <property type="match status" value="1"/>
</dbReference>
<dbReference type="InterPro" id="IPR018062">
    <property type="entry name" value="HTH_AraC-typ_CS"/>
</dbReference>
<name>A0ABW4L0E8_9MICO</name>
<dbReference type="Gene3D" id="1.10.10.60">
    <property type="entry name" value="Homeodomain-like"/>
    <property type="match status" value="2"/>
</dbReference>
<keyword evidence="3" id="KW-0804">Transcription</keyword>
<keyword evidence="6" id="KW-1185">Reference proteome</keyword>
<organism evidence="5 6">
    <name type="scientific">Georgenia deserti</name>
    <dbReference type="NCBI Taxonomy" id="2093781"/>
    <lineage>
        <taxon>Bacteria</taxon>
        <taxon>Bacillati</taxon>
        <taxon>Actinomycetota</taxon>
        <taxon>Actinomycetes</taxon>
        <taxon>Micrococcales</taxon>
        <taxon>Bogoriellaceae</taxon>
        <taxon>Georgenia</taxon>
    </lineage>
</organism>
<dbReference type="SMART" id="SM00342">
    <property type="entry name" value="HTH_ARAC"/>
    <property type="match status" value="1"/>
</dbReference>
<evidence type="ECO:0000256" key="1">
    <source>
        <dbReference type="ARBA" id="ARBA00023015"/>
    </source>
</evidence>
<dbReference type="RefSeq" id="WP_388001940.1">
    <property type="nucleotide sequence ID" value="NZ_JBHUEE010000001.1"/>
</dbReference>
<dbReference type="InterPro" id="IPR050204">
    <property type="entry name" value="AraC_XylS_family_regulators"/>
</dbReference>
<sequence length="137" mass="15511">MRAIVAESETRRLLRAKDVMDRHYAEPLDVPALARVALLSPSHFTRRFRAVFGETPHQYLYRRRIERAQRLLRTTDLPVTEIGHGVGYASLGTFTRTFRRLTGETPTAFRRRGAVAPVPGCVARAWGRSSRFGEAAC</sequence>
<dbReference type="EMBL" id="JBHUEE010000001">
    <property type="protein sequence ID" value="MFD1716507.1"/>
    <property type="molecule type" value="Genomic_DNA"/>
</dbReference>
<accession>A0ABW4L0E8</accession>
<evidence type="ECO:0000313" key="5">
    <source>
        <dbReference type="EMBL" id="MFD1716507.1"/>
    </source>
</evidence>
<feature type="domain" description="HTH araC/xylS-type" evidence="4">
    <location>
        <begin position="14"/>
        <end position="112"/>
    </location>
</feature>
<evidence type="ECO:0000256" key="3">
    <source>
        <dbReference type="ARBA" id="ARBA00023163"/>
    </source>
</evidence>
<dbReference type="InterPro" id="IPR009057">
    <property type="entry name" value="Homeodomain-like_sf"/>
</dbReference>
<keyword evidence="2" id="KW-0238">DNA-binding</keyword>
<dbReference type="Pfam" id="PF12833">
    <property type="entry name" value="HTH_18"/>
    <property type="match status" value="1"/>
</dbReference>
<dbReference type="Proteomes" id="UP001597277">
    <property type="component" value="Unassembled WGS sequence"/>
</dbReference>
<dbReference type="SUPFAM" id="SSF46689">
    <property type="entry name" value="Homeodomain-like"/>
    <property type="match status" value="2"/>
</dbReference>
<evidence type="ECO:0000259" key="4">
    <source>
        <dbReference type="PROSITE" id="PS01124"/>
    </source>
</evidence>
<dbReference type="InterPro" id="IPR018060">
    <property type="entry name" value="HTH_AraC"/>
</dbReference>